<dbReference type="PROSITE" id="PS01249">
    <property type="entry name" value="HYPA"/>
    <property type="match status" value="1"/>
</dbReference>
<protein>
    <recommendedName>
        <fullName evidence="5">Hydrogenase maturation factor HypA</fullName>
    </recommendedName>
</protein>
<comment type="similarity">
    <text evidence="1 5">Belongs to the HypA/HybF family.</text>
</comment>
<evidence type="ECO:0000256" key="1">
    <source>
        <dbReference type="ARBA" id="ARBA00010748"/>
    </source>
</evidence>
<keyword evidence="3 5" id="KW-0479">Metal-binding</keyword>
<evidence type="ECO:0000313" key="6">
    <source>
        <dbReference type="EMBL" id="ARJ57070.1"/>
    </source>
</evidence>
<feature type="binding site" evidence="5">
    <location>
        <position position="74"/>
    </location>
    <ligand>
        <name>Zn(2+)</name>
        <dbReference type="ChEBI" id="CHEBI:29105"/>
    </ligand>
</feature>
<dbReference type="RefSeq" id="WP_027305144.1">
    <property type="nucleotide sequence ID" value="NZ_CP020867.1"/>
</dbReference>
<dbReference type="Pfam" id="PF01155">
    <property type="entry name" value="HypA"/>
    <property type="match status" value="1"/>
</dbReference>
<feature type="binding site" evidence="5">
    <location>
        <position position="93"/>
    </location>
    <ligand>
        <name>Zn(2+)</name>
        <dbReference type="ChEBI" id="CHEBI:29105"/>
    </ligand>
</feature>
<feature type="binding site" evidence="5">
    <location>
        <position position="77"/>
    </location>
    <ligand>
        <name>Zn(2+)</name>
        <dbReference type="ChEBI" id="CHEBI:29105"/>
    </ligand>
</feature>
<dbReference type="PIRSF" id="PIRSF004761">
    <property type="entry name" value="Hydrgn_mat_HypA"/>
    <property type="match status" value="1"/>
</dbReference>
<dbReference type="KEGG" id="ccun:CCUN_1484"/>
<evidence type="ECO:0000313" key="7">
    <source>
        <dbReference type="Proteomes" id="UP000192902"/>
    </source>
</evidence>
<dbReference type="HAMAP" id="MF_00213">
    <property type="entry name" value="HypA_HybF"/>
    <property type="match status" value="1"/>
</dbReference>
<evidence type="ECO:0000256" key="5">
    <source>
        <dbReference type="HAMAP-Rule" id="MF_00213"/>
    </source>
</evidence>
<evidence type="ECO:0000256" key="4">
    <source>
        <dbReference type="ARBA" id="ARBA00022833"/>
    </source>
</evidence>
<keyword evidence="4 5" id="KW-0862">Zinc</keyword>
<name>A0A1W6BYF3_9BACT</name>
<dbReference type="Gene3D" id="3.30.2320.80">
    <property type="match status" value="1"/>
</dbReference>
<dbReference type="eggNOG" id="COG0375">
    <property type="taxonomic scope" value="Bacteria"/>
</dbReference>
<dbReference type="PANTHER" id="PTHR34535">
    <property type="entry name" value="HYDROGENASE MATURATION FACTOR HYPA"/>
    <property type="match status" value="1"/>
</dbReference>
<dbReference type="NCBIfam" id="TIGR00100">
    <property type="entry name" value="hypA"/>
    <property type="match status" value="1"/>
</dbReference>
<proteinExistence type="inferred from homology"/>
<keyword evidence="2 5" id="KW-0533">Nickel</keyword>
<evidence type="ECO:0000256" key="3">
    <source>
        <dbReference type="ARBA" id="ARBA00022723"/>
    </source>
</evidence>
<accession>A0A1W6BYF3</accession>
<dbReference type="InterPro" id="IPR000688">
    <property type="entry name" value="HypA/HybF"/>
</dbReference>
<dbReference type="GO" id="GO:0016151">
    <property type="term" value="F:nickel cation binding"/>
    <property type="evidence" value="ECO:0007669"/>
    <property type="project" value="UniProtKB-UniRule"/>
</dbReference>
<reference evidence="6 7" key="1">
    <citation type="submission" date="2017-04" db="EMBL/GenBank/DDBJ databases">
        <title>Complete genome sequence of the Campylobacter cuniculorum type strain LMG24588.</title>
        <authorList>
            <person name="Miller W.G."/>
            <person name="Yee E."/>
            <person name="Revez J."/>
            <person name="Bono J.L."/>
            <person name="Rossi M."/>
        </authorList>
    </citation>
    <scope>NUCLEOTIDE SEQUENCE [LARGE SCALE GENOMIC DNA]</scope>
    <source>
        <strain evidence="6 7">LMG 24588</strain>
    </source>
</reference>
<dbReference type="Proteomes" id="UP000192902">
    <property type="component" value="Chromosome"/>
</dbReference>
<feature type="binding site" evidence="5">
    <location>
        <position position="2"/>
    </location>
    <ligand>
        <name>Ni(2+)</name>
        <dbReference type="ChEBI" id="CHEBI:49786"/>
    </ligand>
</feature>
<dbReference type="STRING" id="1121267.CCUN_1484"/>
<dbReference type="GO" id="GO:0051604">
    <property type="term" value="P:protein maturation"/>
    <property type="evidence" value="ECO:0007669"/>
    <property type="project" value="InterPro"/>
</dbReference>
<organism evidence="6 7">
    <name type="scientific">Campylobacter cuniculorum DSM 23162 = LMG 24588</name>
    <dbReference type="NCBI Taxonomy" id="1121267"/>
    <lineage>
        <taxon>Bacteria</taxon>
        <taxon>Pseudomonadati</taxon>
        <taxon>Campylobacterota</taxon>
        <taxon>Epsilonproteobacteria</taxon>
        <taxon>Campylobacterales</taxon>
        <taxon>Campylobacteraceae</taxon>
        <taxon>Campylobacter</taxon>
    </lineage>
</organism>
<sequence>MHELSIVQSLIELCEQNALNHNAKLIKEVQVKIGRLSGVEPELFQRCFETFKESCVYCKEAKLTIQNAELEILCLSCHKESILKENVFKCPHCQSIDFKILSGEDLHLMRLVME</sequence>
<dbReference type="GO" id="GO:0008270">
    <property type="term" value="F:zinc ion binding"/>
    <property type="evidence" value="ECO:0007669"/>
    <property type="project" value="UniProtKB-UniRule"/>
</dbReference>
<dbReference type="InterPro" id="IPR020538">
    <property type="entry name" value="Hydgase_Ni_incorp_HypA/HybF_CS"/>
</dbReference>
<comment type="function">
    <text evidence="5">Involved in the maturation of [NiFe] hydrogenases. Required for nickel insertion into the metal center of the hydrogenase.</text>
</comment>
<dbReference type="PANTHER" id="PTHR34535:SF3">
    <property type="entry name" value="HYDROGENASE MATURATION FACTOR HYPA"/>
    <property type="match status" value="1"/>
</dbReference>
<gene>
    <name evidence="5 6" type="primary">hypA</name>
    <name evidence="6" type="ORF">CCUN_1484</name>
</gene>
<dbReference type="EMBL" id="CP020867">
    <property type="protein sequence ID" value="ARJ57070.1"/>
    <property type="molecule type" value="Genomic_DNA"/>
</dbReference>
<dbReference type="OrthoDB" id="9800361at2"/>
<evidence type="ECO:0000256" key="2">
    <source>
        <dbReference type="ARBA" id="ARBA00022596"/>
    </source>
</evidence>
<feature type="binding site" evidence="5">
    <location>
        <position position="90"/>
    </location>
    <ligand>
        <name>Zn(2+)</name>
        <dbReference type="ChEBI" id="CHEBI:29105"/>
    </ligand>
</feature>
<dbReference type="AlphaFoldDB" id="A0A1W6BYF3"/>